<evidence type="ECO:0000256" key="4">
    <source>
        <dbReference type="ARBA" id="ARBA00022824"/>
    </source>
</evidence>
<proteinExistence type="predicted"/>
<comment type="subcellular location">
    <subcellularLocation>
        <location evidence="1">Nucleus membrane</location>
        <topology evidence="1">Multi-pass membrane protein</topology>
    </subcellularLocation>
    <subcellularLocation>
        <location evidence="2">Rough endoplasmic reticulum membrane</location>
        <topology evidence="2">Multi-pass membrane protein</topology>
    </subcellularLocation>
</comment>
<keyword evidence="3" id="KW-0812">Transmembrane</keyword>
<gene>
    <name evidence="10" type="ORF">EVEC_LOCUS11359</name>
</gene>
<keyword evidence="7" id="KW-0539">Nucleus</keyword>
<dbReference type="PANTHER" id="PTHR13289">
    <property type="entry name" value="PROTEIN PHOSPHATASE 1-BINDING PROTEIN BIFOCAL"/>
    <property type="match status" value="1"/>
</dbReference>
<feature type="region of interest" description="Disordered" evidence="9">
    <location>
        <begin position="205"/>
        <end position="265"/>
    </location>
</feature>
<reference evidence="12" key="1">
    <citation type="submission" date="2017-02" db="UniProtKB">
        <authorList>
            <consortium name="WormBaseParasite"/>
        </authorList>
    </citation>
    <scope>IDENTIFICATION</scope>
</reference>
<keyword evidence="11" id="KW-1185">Reference proteome</keyword>
<keyword evidence="5" id="KW-1133">Transmembrane helix</keyword>
<evidence type="ECO:0000256" key="8">
    <source>
        <dbReference type="SAM" id="Coils"/>
    </source>
</evidence>
<evidence type="ECO:0000313" key="10">
    <source>
        <dbReference type="EMBL" id="VDD96608.1"/>
    </source>
</evidence>
<dbReference type="InterPro" id="IPR019130">
    <property type="entry name" value="Macoilin"/>
</dbReference>
<evidence type="ECO:0000256" key="9">
    <source>
        <dbReference type="SAM" id="MobiDB-lite"/>
    </source>
</evidence>
<evidence type="ECO:0000256" key="5">
    <source>
        <dbReference type="ARBA" id="ARBA00022989"/>
    </source>
</evidence>
<reference evidence="10 11" key="2">
    <citation type="submission" date="2018-10" db="EMBL/GenBank/DDBJ databases">
        <authorList>
            <consortium name="Pathogen Informatics"/>
        </authorList>
    </citation>
    <scope>NUCLEOTIDE SEQUENCE [LARGE SCALE GENOMIC DNA]</scope>
</reference>
<dbReference type="EMBL" id="UXUI01011926">
    <property type="protein sequence ID" value="VDD96608.1"/>
    <property type="molecule type" value="Genomic_DNA"/>
</dbReference>
<dbReference type="STRING" id="51028.A0A0N4VMG3"/>
<evidence type="ECO:0000256" key="6">
    <source>
        <dbReference type="ARBA" id="ARBA00023136"/>
    </source>
</evidence>
<dbReference type="WBParaSite" id="EVEC_0001212101-mRNA-1">
    <property type="protein sequence ID" value="EVEC_0001212101-mRNA-1"/>
    <property type="gene ID" value="EVEC_0001212101"/>
</dbReference>
<dbReference type="GO" id="GO:0008017">
    <property type="term" value="F:microtubule binding"/>
    <property type="evidence" value="ECO:0007669"/>
    <property type="project" value="TreeGrafter"/>
</dbReference>
<organism evidence="12">
    <name type="scientific">Enterobius vermicularis</name>
    <name type="common">Human pinworm</name>
    <dbReference type="NCBI Taxonomy" id="51028"/>
    <lineage>
        <taxon>Eukaryota</taxon>
        <taxon>Metazoa</taxon>
        <taxon>Ecdysozoa</taxon>
        <taxon>Nematoda</taxon>
        <taxon>Chromadorea</taxon>
        <taxon>Rhabditida</taxon>
        <taxon>Spirurina</taxon>
        <taxon>Oxyuridomorpha</taxon>
        <taxon>Oxyuroidea</taxon>
        <taxon>Oxyuridae</taxon>
        <taxon>Enterobius</taxon>
    </lineage>
</organism>
<keyword evidence="8" id="KW-0175">Coiled coil</keyword>
<sequence>MVEMTNAECGEVCRAKKTDLERELRLMRRELKMKDDLINSFEERLKQIQEQKVNNDAHELQSQVNDLSKKCQLLEQSLSAENRLKQDLFSELTKTRRQTETLQQQLQAKDIELAEARTRYGPEPCEIPKHISVNNAPSSAYLLRAPPGLHPPMTNGALSSIAPRKLSSSISNEHKMEVFTAMISNAANNVYRPYAFNGHTSNCERPAFDSSPNGSAQTSKTSSATSLSPPPISHSTGKNDGIDPSRFNAGKFIARGPNSTSVHST</sequence>
<dbReference type="PANTHER" id="PTHR13289:SF6">
    <property type="entry name" value="MACOILIN"/>
    <property type="match status" value="1"/>
</dbReference>
<dbReference type="AlphaFoldDB" id="A0A0N4VMG3"/>
<evidence type="ECO:0000313" key="12">
    <source>
        <dbReference type="WBParaSite" id="EVEC_0001212101-mRNA-1"/>
    </source>
</evidence>
<dbReference type="GO" id="GO:0031965">
    <property type="term" value="C:nuclear membrane"/>
    <property type="evidence" value="ECO:0007669"/>
    <property type="project" value="UniProtKB-SubCell"/>
</dbReference>
<dbReference type="GO" id="GO:0023041">
    <property type="term" value="P:neuronal signal transduction"/>
    <property type="evidence" value="ECO:0007669"/>
    <property type="project" value="InterPro"/>
</dbReference>
<name>A0A0N4VMG3_ENTVE</name>
<feature type="coiled-coil region" evidence="8">
    <location>
        <begin position="17"/>
        <end position="119"/>
    </location>
</feature>
<keyword evidence="4" id="KW-0256">Endoplasmic reticulum</keyword>
<evidence type="ECO:0000256" key="3">
    <source>
        <dbReference type="ARBA" id="ARBA00022692"/>
    </source>
</evidence>
<evidence type="ECO:0000256" key="2">
    <source>
        <dbReference type="ARBA" id="ARBA00004269"/>
    </source>
</evidence>
<dbReference type="GO" id="GO:0006935">
    <property type="term" value="P:chemotaxis"/>
    <property type="evidence" value="ECO:0007669"/>
    <property type="project" value="TreeGrafter"/>
</dbReference>
<evidence type="ECO:0000313" key="11">
    <source>
        <dbReference type="Proteomes" id="UP000274131"/>
    </source>
</evidence>
<dbReference type="Proteomes" id="UP000274131">
    <property type="component" value="Unassembled WGS sequence"/>
</dbReference>
<accession>A0A0N4VMG3</accession>
<keyword evidence="6" id="KW-0472">Membrane</keyword>
<dbReference type="Pfam" id="PF09726">
    <property type="entry name" value="Macoilin"/>
    <property type="match status" value="1"/>
</dbReference>
<dbReference type="OrthoDB" id="10071111at2759"/>
<evidence type="ECO:0000256" key="7">
    <source>
        <dbReference type="ARBA" id="ARBA00023242"/>
    </source>
</evidence>
<evidence type="ECO:0000256" key="1">
    <source>
        <dbReference type="ARBA" id="ARBA00004232"/>
    </source>
</evidence>
<dbReference type="GO" id="GO:0030867">
    <property type="term" value="C:rough endoplasmic reticulum membrane"/>
    <property type="evidence" value="ECO:0007669"/>
    <property type="project" value="UniProtKB-SubCell"/>
</dbReference>
<feature type="compositionally biased region" description="Low complexity" evidence="9">
    <location>
        <begin position="215"/>
        <end position="227"/>
    </location>
</feature>
<protein>
    <submittedName>
        <fullName evidence="12">CCDC92 domain-containing protein</fullName>
    </submittedName>
</protein>